<dbReference type="Proteomes" id="UP000054217">
    <property type="component" value="Unassembled WGS sequence"/>
</dbReference>
<feature type="compositionally biased region" description="Polar residues" evidence="1">
    <location>
        <begin position="8"/>
        <end position="28"/>
    </location>
</feature>
<dbReference type="OrthoDB" id="2666010at2759"/>
<reference evidence="4" key="2">
    <citation type="submission" date="2015-01" db="EMBL/GenBank/DDBJ databases">
        <title>Evolutionary Origins and Diversification of the Mycorrhizal Mutualists.</title>
        <authorList>
            <consortium name="DOE Joint Genome Institute"/>
            <consortium name="Mycorrhizal Genomics Consortium"/>
            <person name="Kohler A."/>
            <person name="Kuo A."/>
            <person name="Nagy L.G."/>
            <person name="Floudas D."/>
            <person name="Copeland A."/>
            <person name="Barry K.W."/>
            <person name="Cichocki N."/>
            <person name="Veneault-Fourrey C."/>
            <person name="LaButti K."/>
            <person name="Lindquist E.A."/>
            <person name="Lipzen A."/>
            <person name="Lundell T."/>
            <person name="Morin E."/>
            <person name="Murat C."/>
            <person name="Riley R."/>
            <person name="Ohm R."/>
            <person name="Sun H."/>
            <person name="Tunlid A."/>
            <person name="Henrissat B."/>
            <person name="Grigoriev I.V."/>
            <person name="Hibbett D.S."/>
            <person name="Martin F."/>
        </authorList>
    </citation>
    <scope>NUCLEOTIDE SEQUENCE [LARGE SCALE GENOMIC DNA]</scope>
    <source>
        <strain evidence="4">Marx 270</strain>
    </source>
</reference>
<proteinExistence type="predicted"/>
<sequence length="122" mass="13986">MPEHYNGSIANSTSHTLSKAPQETPTAEKQVNQYTSCPWTFCLYTDPEGRECLEFINCGTAPDHFKDTHGISNIARDVELVCVWQGCGVRVIRHNYIRHIREHHLHHDRVDAHANQPVVRWG</sequence>
<evidence type="ECO:0000313" key="3">
    <source>
        <dbReference type="EMBL" id="KIO12160.1"/>
    </source>
</evidence>
<dbReference type="EMBL" id="KN831948">
    <property type="protein sequence ID" value="KIO12160.1"/>
    <property type="molecule type" value="Genomic_DNA"/>
</dbReference>
<reference evidence="3" key="3">
    <citation type="submission" date="2015-02" db="EMBL/GenBank/DDBJ databases">
        <title>Evolutionary Origins and Diversification of the Mycorrhizal Mutualists.</title>
        <authorList>
            <consortium name="DOE Joint Genome Institute"/>
            <consortium name="Mycorrhizal Genomics Consortium"/>
            <person name="Kohler A."/>
            <person name="Kuo A."/>
            <person name="Nagy L.G."/>
            <person name="Floudas D."/>
            <person name="Copeland A."/>
            <person name="Barry K.W."/>
            <person name="Cichocki N."/>
            <person name="Veneault-Fourrey C."/>
            <person name="LaButti K."/>
            <person name="Lindquist E.A."/>
            <person name="Lipzen A."/>
            <person name="Lundell T."/>
            <person name="Morin E."/>
            <person name="Murat C."/>
            <person name="Riley R."/>
            <person name="Ohm R."/>
            <person name="Sun H."/>
            <person name="Tunlid A."/>
            <person name="Henrissat B."/>
            <person name="Grigoriev I.V."/>
            <person name="Hibbett D.S."/>
            <person name="Martin F."/>
        </authorList>
    </citation>
    <scope>NUCLEOTIDE SEQUENCE</scope>
    <source>
        <strain evidence="3">Marx 270</strain>
    </source>
</reference>
<evidence type="ECO:0000256" key="1">
    <source>
        <dbReference type="SAM" id="MobiDB-lite"/>
    </source>
</evidence>
<accession>A0A0C3PEC8</accession>
<reference evidence="3 4" key="1">
    <citation type="submission" date="2014-04" db="EMBL/GenBank/DDBJ databases">
        <authorList>
            <consortium name="DOE Joint Genome Institute"/>
            <person name="Kuo A."/>
            <person name="Kohler A."/>
            <person name="Costa M.D."/>
            <person name="Nagy L.G."/>
            <person name="Floudas D."/>
            <person name="Copeland A."/>
            <person name="Barry K.W."/>
            <person name="Cichocki N."/>
            <person name="Veneault-Fourrey C."/>
            <person name="LaButti K."/>
            <person name="Lindquist E.A."/>
            <person name="Lipzen A."/>
            <person name="Lundell T."/>
            <person name="Morin E."/>
            <person name="Murat C."/>
            <person name="Sun H."/>
            <person name="Tunlid A."/>
            <person name="Henrissat B."/>
            <person name="Grigoriev I.V."/>
            <person name="Hibbett D.S."/>
            <person name="Martin F."/>
            <person name="Nordberg H.P."/>
            <person name="Cantor M.N."/>
            <person name="Hua S.X."/>
        </authorList>
    </citation>
    <scope>NUCLEOTIDE SEQUENCE [LARGE SCALE GENOMIC DNA]</scope>
    <source>
        <strain evidence="3 4">Marx 270</strain>
    </source>
</reference>
<feature type="region of interest" description="Disordered" evidence="1">
    <location>
        <begin position="1"/>
        <end position="28"/>
    </location>
</feature>
<protein>
    <submittedName>
        <fullName evidence="3">Uncharacterized protein</fullName>
    </submittedName>
</protein>
<keyword evidence="4" id="KW-1185">Reference proteome</keyword>
<name>A0A0C3PEC8_PISTI</name>
<evidence type="ECO:0000313" key="2">
    <source>
        <dbReference type="EMBL" id="KIN93603.1"/>
    </source>
</evidence>
<organism evidence="3 4">
    <name type="scientific">Pisolithus tinctorius Marx 270</name>
    <dbReference type="NCBI Taxonomy" id="870435"/>
    <lineage>
        <taxon>Eukaryota</taxon>
        <taxon>Fungi</taxon>
        <taxon>Dikarya</taxon>
        <taxon>Basidiomycota</taxon>
        <taxon>Agaricomycotina</taxon>
        <taxon>Agaricomycetes</taxon>
        <taxon>Agaricomycetidae</taxon>
        <taxon>Boletales</taxon>
        <taxon>Sclerodermatineae</taxon>
        <taxon>Pisolithaceae</taxon>
        <taxon>Pisolithus</taxon>
    </lineage>
</organism>
<dbReference type="EMBL" id="KN832152">
    <property type="protein sequence ID" value="KIN93603.1"/>
    <property type="molecule type" value="Genomic_DNA"/>
</dbReference>
<dbReference type="HOGENOM" id="CLU_141770_1_0_1"/>
<evidence type="ECO:0000313" key="4">
    <source>
        <dbReference type="Proteomes" id="UP000054217"/>
    </source>
</evidence>
<gene>
    <name evidence="2" type="ORF">M404DRAFT_1008850</name>
    <name evidence="3" type="ORF">M404DRAFT_994128</name>
</gene>
<dbReference type="AlphaFoldDB" id="A0A0C3PEC8"/>